<protein>
    <recommendedName>
        <fullName evidence="3">GyrI-like domain-containing protein</fullName>
    </recommendedName>
</protein>
<evidence type="ECO:0000313" key="2">
    <source>
        <dbReference type="Proteomes" id="UP000282184"/>
    </source>
</evidence>
<evidence type="ECO:0000313" key="1">
    <source>
        <dbReference type="EMBL" id="RTQ47500.1"/>
    </source>
</evidence>
<evidence type="ECO:0008006" key="3">
    <source>
        <dbReference type="Google" id="ProtNLM"/>
    </source>
</evidence>
<accession>A0A431TYS9</accession>
<dbReference type="OrthoDB" id="850851at2"/>
<dbReference type="AlphaFoldDB" id="A0A431TYS9"/>
<keyword evidence="2" id="KW-1185">Reference proteome</keyword>
<proteinExistence type="predicted"/>
<organism evidence="1 2">
    <name type="scientific">Hymenobacter gummosus</name>
    <dbReference type="NCBI Taxonomy" id="1776032"/>
    <lineage>
        <taxon>Bacteria</taxon>
        <taxon>Pseudomonadati</taxon>
        <taxon>Bacteroidota</taxon>
        <taxon>Cytophagia</taxon>
        <taxon>Cytophagales</taxon>
        <taxon>Hymenobacteraceae</taxon>
        <taxon>Hymenobacter</taxon>
    </lineage>
</organism>
<comment type="caution">
    <text evidence="1">The sequence shown here is derived from an EMBL/GenBank/DDBJ whole genome shotgun (WGS) entry which is preliminary data.</text>
</comment>
<dbReference type="Proteomes" id="UP000282184">
    <property type="component" value="Unassembled WGS sequence"/>
</dbReference>
<dbReference type="EMBL" id="RXOF01000012">
    <property type="protein sequence ID" value="RTQ47500.1"/>
    <property type="molecule type" value="Genomic_DNA"/>
</dbReference>
<reference evidence="1 2" key="1">
    <citation type="submission" date="2018-12" db="EMBL/GenBank/DDBJ databases">
        <title>Hymenobacter gummosus sp. nov., isolated from a spring.</title>
        <authorList>
            <person name="Nie L."/>
        </authorList>
    </citation>
    <scope>NUCLEOTIDE SEQUENCE [LARGE SCALE GENOMIC DNA]</scope>
    <source>
        <strain evidence="1 2">KCTC 52166</strain>
    </source>
</reference>
<gene>
    <name evidence="1" type="ORF">EJV47_18950</name>
</gene>
<dbReference type="RefSeq" id="WP_126694752.1">
    <property type="nucleotide sequence ID" value="NZ_RXOF01000012.1"/>
</dbReference>
<name>A0A431TYS9_9BACT</name>
<sequence length="171" mass="18858">MRWFLIIGGALVAVFVGVYVWLGGLKPPTVELLTTEQPVFLAGKPFKGVPNAEFGKLTGEVAELQRRGTVRGVLGNIFYNDVEKQGQPVEAFVGLVVPDTTQRLPIGYRYRVFAGGQKVLRARTDASFMLAPGQLYSAVKDEAEKRKLKLRNVFVEQYPENGTSEVLATVQ</sequence>